<sequence length="78" mass="9092">MDLDTLHLRDMDLQSLPEEIHAFCSAIRSERDWHTEVLDESCDLLTKWQSIRSELQLGVLDEEEVNEQVLVAINDLKI</sequence>
<organism evidence="1 2">
    <name type="scientific">Hohenbuehelia grisea</name>
    <dbReference type="NCBI Taxonomy" id="104357"/>
    <lineage>
        <taxon>Eukaryota</taxon>
        <taxon>Fungi</taxon>
        <taxon>Dikarya</taxon>
        <taxon>Basidiomycota</taxon>
        <taxon>Agaricomycotina</taxon>
        <taxon>Agaricomycetes</taxon>
        <taxon>Agaricomycetidae</taxon>
        <taxon>Agaricales</taxon>
        <taxon>Pleurotineae</taxon>
        <taxon>Pleurotaceae</taxon>
        <taxon>Hohenbuehelia</taxon>
    </lineage>
</organism>
<evidence type="ECO:0000313" key="2">
    <source>
        <dbReference type="Proteomes" id="UP001556367"/>
    </source>
</evidence>
<reference evidence="2" key="1">
    <citation type="submission" date="2024-06" db="EMBL/GenBank/DDBJ databases">
        <title>Multi-omics analyses provide insights into the biosynthesis of the anticancer antibiotic pleurotin in Hohenbuehelia grisea.</title>
        <authorList>
            <person name="Weaver J.A."/>
            <person name="Alberti F."/>
        </authorList>
    </citation>
    <scope>NUCLEOTIDE SEQUENCE [LARGE SCALE GENOMIC DNA]</scope>
    <source>
        <strain evidence="2">T-177</strain>
    </source>
</reference>
<dbReference type="Proteomes" id="UP001556367">
    <property type="component" value="Unassembled WGS sequence"/>
</dbReference>
<protein>
    <submittedName>
        <fullName evidence="1">Uncharacterized protein</fullName>
    </submittedName>
</protein>
<proteinExistence type="predicted"/>
<comment type="caution">
    <text evidence="1">The sequence shown here is derived from an EMBL/GenBank/DDBJ whole genome shotgun (WGS) entry which is preliminary data.</text>
</comment>
<evidence type="ECO:0000313" key="1">
    <source>
        <dbReference type="EMBL" id="KAL0950703.1"/>
    </source>
</evidence>
<gene>
    <name evidence="1" type="ORF">HGRIS_007480</name>
</gene>
<name>A0ABR3J4Z3_9AGAR</name>
<accession>A0ABR3J4Z3</accession>
<dbReference type="EMBL" id="JASNQZ010000011">
    <property type="protein sequence ID" value="KAL0950703.1"/>
    <property type="molecule type" value="Genomic_DNA"/>
</dbReference>
<keyword evidence="2" id="KW-1185">Reference proteome</keyword>